<evidence type="ECO:0000313" key="14">
    <source>
        <dbReference type="Ensembl" id="ENSSFAP00005003081.1"/>
    </source>
</evidence>
<accession>A0A672F8B9</accession>
<protein>
    <recommendedName>
        <fullName evidence="5">Putative nuclease HARBI1</fullName>
    </recommendedName>
    <alternativeName>
        <fullName evidence="11">Harbinger transposase-derived nuclease</fullName>
    </alternativeName>
</protein>
<reference evidence="14" key="3">
    <citation type="submission" date="2025-09" db="UniProtKB">
        <authorList>
            <consortium name="Ensembl"/>
        </authorList>
    </citation>
    <scope>IDENTIFICATION</scope>
</reference>
<keyword evidence="8" id="KW-0479">Metal-binding</keyword>
<evidence type="ECO:0000256" key="10">
    <source>
        <dbReference type="ARBA" id="ARBA00023242"/>
    </source>
</evidence>
<comment type="similarity">
    <text evidence="4">Belongs to the HARBI1 family.</text>
</comment>
<evidence type="ECO:0000256" key="1">
    <source>
        <dbReference type="ARBA" id="ARBA00001968"/>
    </source>
</evidence>
<evidence type="ECO:0000256" key="5">
    <source>
        <dbReference type="ARBA" id="ARBA00015519"/>
    </source>
</evidence>
<dbReference type="Proteomes" id="UP000472267">
    <property type="component" value="Chromosome 2"/>
</dbReference>
<evidence type="ECO:0000256" key="4">
    <source>
        <dbReference type="ARBA" id="ARBA00006958"/>
    </source>
</evidence>
<dbReference type="GO" id="GO:0004518">
    <property type="term" value="F:nuclease activity"/>
    <property type="evidence" value="ECO:0007669"/>
    <property type="project" value="UniProtKB-KW"/>
</dbReference>
<comment type="function">
    <text evidence="12">Transposase-derived protein that may have nuclease activity. Does not have transposase activity.</text>
</comment>
<keyword evidence="10" id="KW-0539">Nucleus</keyword>
<dbReference type="InterPro" id="IPR027806">
    <property type="entry name" value="HARBI1_dom"/>
</dbReference>
<name>A0A672F8B9_SALFA</name>
<comment type="subcellular location">
    <subcellularLocation>
        <location evidence="3">Cytoplasm</location>
    </subcellularLocation>
    <subcellularLocation>
        <location evidence="2">Nucleus</location>
    </subcellularLocation>
</comment>
<dbReference type="Ensembl" id="ENSSFAT00005003321.1">
    <property type="protein sequence ID" value="ENSSFAP00005003081.1"/>
    <property type="gene ID" value="ENSSFAG00005002120.1"/>
</dbReference>
<dbReference type="OrthoDB" id="8928178at2759"/>
<feature type="domain" description="DDE Tnp4" evidence="13">
    <location>
        <begin position="178"/>
        <end position="331"/>
    </location>
</feature>
<reference evidence="14" key="1">
    <citation type="submission" date="2019-06" db="EMBL/GenBank/DDBJ databases">
        <authorList>
            <consortium name="Wellcome Sanger Institute Data Sharing"/>
        </authorList>
    </citation>
    <scope>NUCLEOTIDE SEQUENCE [LARGE SCALE GENOMIC DNA]</scope>
</reference>
<evidence type="ECO:0000259" key="13">
    <source>
        <dbReference type="Pfam" id="PF13359"/>
    </source>
</evidence>
<evidence type="ECO:0000256" key="7">
    <source>
        <dbReference type="ARBA" id="ARBA00022722"/>
    </source>
</evidence>
<evidence type="ECO:0000256" key="3">
    <source>
        <dbReference type="ARBA" id="ARBA00004496"/>
    </source>
</evidence>
<proteinExistence type="inferred from homology"/>
<evidence type="ECO:0000256" key="11">
    <source>
        <dbReference type="ARBA" id="ARBA00030126"/>
    </source>
</evidence>
<dbReference type="InParanoid" id="A0A672F8B9"/>
<dbReference type="AlphaFoldDB" id="A0A672F8B9"/>
<dbReference type="GO" id="GO:0005737">
    <property type="term" value="C:cytoplasm"/>
    <property type="evidence" value="ECO:0007669"/>
    <property type="project" value="UniProtKB-SubCell"/>
</dbReference>
<keyword evidence="15" id="KW-1185">Reference proteome</keyword>
<dbReference type="GeneID" id="115398407"/>
<dbReference type="PANTHER" id="PTHR22930">
    <property type="match status" value="1"/>
</dbReference>
<dbReference type="Pfam" id="PF13359">
    <property type="entry name" value="DDE_Tnp_4"/>
    <property type="match status" value="1"/>
</dbReference>
<evidence type="ECO:0000256" key="9">
    <source>
        <dbReference type="ARBA" id="ARBA00022801"/>
    </source>
</evidence>
<dbReference type="PRINTS" id="PR02086">
    <property type="entry name" value="PUTNUCHARBI1"/>
</dbReference>
<keyword evidence="6" id="KW-0963">Cytoplasm</keyword>
<keyword evidence="9" id="KW-0378">Hydrolase</keyword>
<dbReference type="RefSeq" id="XP_029961010.1">
    <property type="nucleotide sequence ID" value="XM_030105150.1"/>
</dbReference>
<dbReference type="GO" id="GO:0005634">
    <property type="term" value="C:nucleus"/>
    <property type="evidence" value="ECO:0007669"/>
    <property type="project" value="UniProtKB-SubCell"/>
</dbReference>
<dbReference type="InterPro" id="IPR045249">
    <property type="entry name" value="HARBI1-like"/>
</dbReference>
<dbReference type="OMA" id="QDHGWGN"/>
<dbReference type="PANTHER" id="PTHR22930:SF206">
    <property type="entry name" value="NUCLEASE HARBI1"/>
    <property type="match status" value="1"/>
</dbReference>
<sequence>MELAAAIGLLSFIMLRLMNERRITRRRRQYRRLLALVNYLESGRPVAYCRLNYNVPILRLWFNAEAELRQEFRLSRRAMQGLQRLLKRDVEDHGWGSQLEVLIYVYWLAHGLSYRVVSSVFSVPRSTVHRIVNKVARHIQNNLKKVIHFPRAEDLDAVGEGFGLLAGHQVFNNAVGAIDGCHIRIKPPQLHRLDYLNYKGFYSINMQAICDAEGRFLDIFVGYPGSVHDTRILKNSPFYLAGQYPPTGYFLLGDGGYPCLDSPIAVITPYKEPVIGAVQGRFNFRHSRARSVVERSFGIMKTRWRSTLFKALEVRPAFAPLVIATCAFLHNVCLDNGDLLEPDADVAQDIFDPQAPREGLAHDERSGSATRDRLAALLIQEAH</sequence>
<comment type="cofactor">
    <cofactor evidence="1">
        <name>a divalent metal cation</name>
        <dbReference type="ChEBI" id="CHEBI:60240"/>
    </cofactor>
</comment>
<dbReference type="InterPro" id="IPR026103">
    <property type="entry name" value="HARBI1_animal"/>
</dbReference>
<evidence type="ECO:0000256" key="8">
    <source>
        <dbReference type="ARBA" id="ARBA00022723"/>
    </source>
</evidence>
<dbReference type="GO" id="GO:0016787">
    <property type="term" value="F:hydrolase activity"/>
    <property type="evidence" value="ECO:0007669"/>
    <property type="project" value="UniProtKB-KW"/>
</dbReference>
<evidence type="ECO:0000256" key="2">
    <source>
        <dbReference type="ARBA" id="ARBA00004123"/>
    </source>
</evidence>
<evidence type="ECO:0000256" key="6">
    <source>
        <dbReference type="ARBA" id="ARBA00022490"/>
    </source>
</evidence>
<organism evidence="14 15">
    <name type="scientific">Salarias fasciatus</name>
    <name type="common">Jewelled blenny</name>
    <name type="synonym">Blennius fasciatus</name>
    <dbReference type="NCBI Taxonomy" id="181472"/>
    <lineage>
        <taxon>Eukaryota</taxon>
        <taxon>Metazoa</taxon>
        <taxon>Chordata</taxon>
        <taxon>Craniata</taxon>
        <taxon>Vertebrata</taxon>
        <taxon>Euteleostomi</taxon>
        <taxon>Actinopterygii</taxon>
        <taxon>Neopterygii</taxon>
        <taxon>Teleostei</taxon>
        <taxon>Neoteleostei</taxon>
        <taxon>Acanthomorphata</taxon>
        <taxon>Ovalentaria</taxon>
        <taxon>Blenniimorphae</taxon>
        <taxon>Blenniiformes</taxon>
        <taxon>Blennioidei</taxon>
        <taxon>Blenniidae</taxon>
        <taxon>Salariinae</taxon>
        <taxon>Salarias</taxon>
    </lineage>
</organism>
<keyword evidence="7" id="KW-0540">Nuclease</keyword>
<gene>
    <name evidence="14" type="primary">LOC115398407</name>
</gene>
<evidence type="ECO:0000313" key="15">
    <source>
        <dbReference type="Proteomes" id="UP000472267"/>
    </source>
</evidence>
<reference evidence="14" key="2">
    <citation type="submission" date="2025-08" db="UniProtKB">
        <authorList>
            <consortium name="Ensembl"/>
        </authorList>
    </citation>
    <scope>IDENTIFICATION</scope>
</reference>
<dbReference type="GO" id="GO:0046872">
    <property type="term" value="F:metal ion binding"/>
    <property type="evidence" value="ECO:0007669"/>
    <property type="project" value="UniProtKB-KW"/>
</dbReference>
<evidence type="ECO:0000256" key="12">
    <source>
        <dbReference type="ARBA" id="ARBA00045850"/>
    </source>
</evidence>